<dbReference type="AlphaFoldDB" id="A0CLW5"/>
<evidence type="ECO:0000313" key="2">
    <source>
        <dbReference type="Proteomes" id="UP000000600"/>
    </source>
</evidence>
<proteinExistence type="predicted"/>
<name>A0CLW5_PARTE</name>
<organism evidence="1 2">
    <name type="scientific">Paramecium tetraurelia</name>
    <dbReference type="NCBI Taxonomy" id="5888"/>
    <lineage>
        <taxon>Eukaryota</taxon>
        <taxon>Sar</taxon>
        <taxon>Alveolata</taxon>
        <taxon>Ciliophora</taxon>
        <taxon>Intramacronucleata</taxon>
        <taxon>Oligohymenophorea</taxon>
        <taxon>Peniculida</taxon>
        <taxon>Parameciidae</taxon>
        <taxon>Paramecium</taxon>
    </lineage>
</organism>
<dbReference type="OrthoDB" id="311549at2759"/>
<sequence>MKGVYSPKQVGQIVFSNNENLQQIILITYRQLNNAIQGSYKQKVLFRVLEVSQKIEKLVNKHISLKILNDLKAEIQILLEKEKNLSSEHILLQRLLIELQNKIIMVQKCPIKWVGKNIKDQLGDHQVEIYHSTKLQMYDLLKREKNQHKKLRNQKSKTQE</sequence>
<keyword evidence="2" id="KW-1185">Reference proteome</keyword>
<dbReference type="OMA" id="MKGVYSP"/>
<dbReference type="EMBL" id="CT868107">
    <property type="protein sequence ID" value="CAK71782.1"/>
    <property type="molecule type" value="Genomic_DNA"/>
</dbReference>
<dbReference type="KEGG" id="ptm:GSPATT00038707001"/>
<dbReference type="GeneID" id="5024964"/>
<accession>A0CLW5</accession>
<dbReference type="Proteomes" id="UP000000600">
    <property type="component" value="Unassembled WGS sequence"/>
</dbReference>
<protein>
    <submittedName>
        <fullName evidence="1">Uncharacterized protein</fullName>
    </submittedName>
</protein>
<evidence type="ECO:0000313" key="1">
    <source>
        <dbReference type="EMBL" id="CAK71782.1"/>
    </source>
</evidence>
<dbReference type="HOGENOM" id="CLU_1655565_0_0_1"/>
<gene>
    <name evidence="1" type="ORF">GSPATT00038707001</name>
</gene>
<dbReference type="RefSeq" id="XP_001439179.1">
    <property type="nucleotide sequence ID" value="XM_001439142.1"/>
</dbReference>
<dbReference type="InParanoid" id="A0CLW5"/>
<reference evidence="1 2" key="1">
    <citation type="journal article" date="2006" name="Nature">
        <title>Global trends of whole-genome duplications revealed by the ciliate Paramecium tetraurelia.</title>
        <authorList>
            <consortium name="Genoscope"/>
            <person name="Aury J.-M."/>
            <person name="Jaillon O."/>
            <person name="Duret L."/>
            <person name="Noel B."/>
            <person name="Jubin C."/>
            <person name="Porcel B.M."/>
            <person name="Segurens B."/>
            <person name="Daubin V."/>
            <person name="Anthouard V."/>
            <person name="Aiach N."/>
            <person name="Arnaiz O."/>
            <person name="Billaut A."/>
            <person name="Beisson J."/>
            <person name="Blanc I."/>
            <person name="Bouhouche K."/>
            <person name="Camara F."/>
            <person name="Duharcourt S."/>
            <person name="Guigo R."/>
            <person name="Gogendeau D."/>
            <person name="Katinka M."/>
            <person name="Keller A.-M."/>
            <person name="Kissmehl R."/>
            <person name="Klotz C."/>
            <person name="Koll F."/>
            <person name="Le Moue A."/>
            <person name="Lepere C."/>
            <person name="Malinsky S."/>
            <person name="Nowacki M."/>
            <person name="Nowak J.K."/>
            <person name="Plattner H."/>
            <person name="Poulain J."/>
            <person name="Ruiz F."/>
            <person name="Serrano V."/>
            <person name="Zagulski M."/>
            <person name="Dessen P."/>
            <person name="Betermier M."/>
            <person name="Weissenbach J."/>
            <person name="Scarpelli C."/>
            <person name="Schachter V."/>
            <person name="Sperling L."/>
            <person name="Meyer E."/>
            <person name="Cohen J."/>
            <person name="Wincker P."/>
        </authorList>
    </citation>
    <scope>NUCLEOTIDE SEQUENCE [LARGE SCALE GENOMIC DNA]</scope>
    <source>
        <strain evidence="1 2">Stock d4-2</strain>
    </source>
</reference>